<gene>
    <name evidence="1" type="ORF">FB465_0292</name>
</gene>
<evidence type="ECO:0000313" key="1">
    <source>
        <dbReference type="EMBL" id="TWE15399.1"/>
    </source>
</evidence>
<dbReference type="AlphaFoldDB" id="A0A561EIF8"/>
<organism evidence="1 2">
    <name type="scientific">Kitasatospora atroaurantiaca</name>
    <dbReference type="NCBI Taxonomy" id="285545"/>
    <lineage>
        <taxon>Bacteria</taxon>
        <taxon>Bacillati</taxon>
        <taxon>Actinomycetota</taxon>
        <taxon>Actinomycetes</taxon>
        <taxon>Kitasatosporales</taxon>
        <taxon>Streptomycetaceae</taxon>
        <taxon>Kitasatospora</taxon>
    </lineage>
</organism>
<dbReference type="InterPro" id="IPR008323">
    <property type="entry name" value="UCP033563"/>
</dbReference>
<dbReference type="RefSeq" id="WP_145786844.1">
    <property type="nucleotide sequence ID" value="NZ_BAAABR010000014.1"/>
</dbReference>
<dbReference type="OrthoDB" id="9781616at2"/>
<name>A0A561EIF8_9ACTN</name>
<dbReference type="Pfam" id="PF06245">
    <property type="entry name" value="DUF1015"/>
    <property type="match status" value="1"/>
</dbReference>
<evidence type="ECO:0000313" key="2">
    <source>
        <dbReference type="Proteomes" id="UP000318416"/>
    </source>
</evidence>
<sequence>MRVSLDRLRPSDGVSASGPVLHPFRRAGRPPALFVLEQRRGGVLLQRGVIGAVELSGFAERRVLPHEEVHAVGVQRQRSLAGRNGGWNEPVLLAQQGVGSLDAALAAVACGEPAWSVLAADGVRHCYWPVPDPAAQEWITGQVGSRPALIADGHHRYAAALALQLEYEGLPGPWDRVLGLVVDSAVRPLTLRAIHRWLPMLDPRRVIDRARQIFAVHEVDDRFLPSAGTLVVRGAEGCWSLSAVRPQAVDAAWDGCPTEWRTIDSALVDRLILGSMGDREAAAVNYVHGEPDGALPEVGRGTLIALAAPAEGLVHRLALAGIRMPAKATSFGPKPLPGQLSYLFDAHLRKRV</sequence>
<dbReference type="Proteomes" id="UP000318416">
    <property type="component" value="Unassembled WGS sequence"/>
</dbReference>
<dbReference type="PANTHER" id="PTHR36454">
    <property type="entry name" value="LMO2823 PROTEIN"/>
    <property type="match status" value="1"/>
</dbReference>
<protein>
    <submittedName>
        <fullName evidence="1">Uncharacterized protein (DUF1015 family)</fullName>
    </submittedName>
</protein>
<reference evidence="1 2" key="1">
    <citation type="submission" date="2019-06" db="EMBL/GenBank/DDBJ databases">
        <title>Sequencing the genomes of 1000 actinobacteria strains.</title>
        <authorList>
            <person name="Klenk H.-P."/>
        </authorList>
    </citation>
    <scope>NUCLEOTIDE SEQUENCE [LARGE SCALE GENOMIC DNA]</scope>
    <source>
        <strain evidence="1 2">DSM 41649</strain>
    </source>
</reference>
<comment type="caution">
    <text evidence="1">The sequence shown here is derived from an EMBL/GenBank/DDBJ whole genome shotgun (WGS) entry which is preliminary data.</text>
</comment>
<dbReference type="EMBL" id="VIVR01000001">
    <property type="protein sequence ID" value="TWE15399.1"/>
    <property type="molecule type" value="Genomic_DNA"/>
</dbReference>
<proteinExistence type="predicted"/>
<dbReference type="PANTHER" id="PTHR36454:SF1">
    <property type="entry name" value="DUF1015 DOMAIN-CONTAINING PROTEIN"/>
    <property type="match status" value="1"/>
</dbReference>
<accession>A0A561EIF8</accession>
<keyword evidence="2" id="KW-1185">Reference proteome</keyword>